<feature type="compositionally biased region" description="Basic residues" evidence="1">
    <location>
        <begin position="132"/>
        <end position="144"/>
    </location>
</feature>
<evidence type="ECO:0000256" key="2">
    <source>
        <dbReference type="SAM" id="Phobius"/>
    </source>
</evidence>
<proteinExistence type="predicted"/>
<dbReference type="Proteomes" id="UP000076552">
    <property type="component" value="Unassembled WGS sequence"/>
</dbReference>
<accession>A0A166T6V2</accession>
<organism evidence="3 4">
    <name type="scientific">Colletotrichum tofieldiae</name>
    <dbReference type="NCBI Taxonomy" id="708197"/>
    <lineage>
        <taxon>Eukaryota</taxon>
        <taxon>Fungi</taxon>
        <taxon>Dikarya</taxon>
        <taxon>Ascomycota</taxon>
        <taxon>Pezizomycotina</taxon>
        <taxon>Sordariomycetes</taxon>
        <taxon>Hypocreomycetidae</taxon>
        <taxon>Glomerellales</taxon>
        <taxon>Glomerellaceae</taxon>
        <taxon>Colletotrichum</taxon>
        <taxon>Colletotrichum spaethianum species complex</taxon>
    </lineage>
</organism>
<protein>
    <submittedName>
        <fullName evidence="3">Uncharacterized protein</fullName>
    </submittedName>
</protein>
<evidence type="ECO:0000313" key="4">
    <source>
        <dbReference type="Proteomes" id="UP000076552"/>
    </source>
</evidence>
<keyword evidence="2" id="KW-0812">Transmembrane</keyword>
<feature type="compositionally biased region" description="Polar residues" evidence="1">
    <location>
        <begin position="147"/>
        <end position="158"/>
    </location>
</feature>
<dbReference type="EMBL" id="LFIV01000068">
    <property type="protein sequence ID" value="KZL71652.1"/>
    <property type="molecule type" value="Genomic_DNA"/>
</dbReference>
<evidence type="ECO:0000313" key="3">
    <source>
        <dbReference type="EMBL" id="KZL71652.1"/>
    </source>
</evidence>
<feature type="region of interest" description="Disordered" evidence="1">
    <location>
        <begin position="1"/>
        <end position="41"/>
    </location>
</feature>
<keyword evidence="4" id="KW-1185">Reference proteome</keyword>
<sequence length="360" mass="39233">MVSSSNHGEAAPSKSPGALEKVQQAAISKTRPKDCIQKRPWMSTHQRRELLFANLQGDSRGHVSSGSKILTSNQHTFNVRSATSPASPSCSGALPFIPEILVKSADIGDAQADVGGSVSPFNHPQSPGHLQVPRKPKPRPKSRPQHMPQSMKSGASHNKTSWNCFDRALGLHHIRTYGDHKPLVGGRYRAKRNAFRAIALVGLLMMLSLGVSISLFIYFDRNGRAGPEWFAWIGLSAVGWIWSFLAFIMVKRSKQRVLHDVEIARQGIRLSGRVQSGIAAPTAIIGAPSANTQQMMRAGSAGAFINATGGAVQALPRHCPELRAIPEEEGEYGEEDWAREAEKRLDMLVTIQRSEDGGKE</sequence>
<keyword evidence="2" id="KW-0472">Membrane</keyword>
<feature type="transmembrane region" description="Helical" evidence="2">
    <location>
        <begin position="229"/>
        <end position="250"/>
    </location>
</feature>
<gene>
    <name evidence="3" type="ORF">CT0861_07352</name>
</gene>
<keyword evidence="2" id="KW-1133">Transmembrane helix</keyword>
<name>A0A166T6V2_9PEZI</name>
<reference evidence="3 4" key="1">
    <citation type="submission" date="2015-06" db="EMBL/GenBank/DDBJ databases">
        <title>Survival trade-offs in plant roots during colonization by closely related pathogenic and mutualistic fungi.</title>
        <authorList>
            <person name="Hacquard S."/>
            <person name="Kracher B."/>
            <person name="Hiruma K."/>
            <person name="Weinman A."/>
            <person name="Muench P."/>
            <person name="Garrido Oter R."/>
            <person name="Ver Loren van Themaat E."/>
            <person name="Dallerey J.-F."/>
            <person name="Damm U."/>
            <person name="Henrissat B."/>
            <person name="Lespinet O."/>
            <person name="Thon M."/>
            <person name="Kemen E."/>
            <person name="McHardy A.C."/>
            <person name="Schulze-Lefert P."/>
            <person name="O'Connell R.J."/>
        </authorList>
    </citation>
    <scope>NUCLEOTIDE SEQUENCE [LARGE SCALE GENOMIC DNA]</scope>
    <source>
        <strain evidence="3 4">0861</strain>
    </source>
</reference>
<dbReference type="AlphaFoldDB" id="A0A166T6V2"/>
<feature type="transmembrane region" description="Helical" evidence="2">
    <location>
        <begin position="197"/>
        <end position="217"/>
    </location>
</feature>
<feature type="region of interest" description="Disordered" evidence="1">
    <location>
        <begin position="113"/>
        <end position="158"/>
    </location>
</feature>
<comment type="caution">
    <text evidence="3">The sequence shown here is derived from an EMBL/GenBank/DDBJ whole genome shotgun (WGS) entry which is preliminary data.</text>
</comment>
<evidence type="ECO:0000256" key="1">
    <source>
        <dbReference type="SAM" id="MobiDB-lite"/>
    </source>
</evidence>